<accession>A0A7C9JPE2</accession>
<dbReference type="Proteomes" id="UP000481947">
    <property type="component" value="Unassembled WGS sequence"/>
</dbReference>
<dbReference type="RefSeq" id="WP_161126552.1">
    <property type="nucleotide sequence ID" value="NZ_DAIPCI010000066.1"/>
</dbReference>
<proteinExistence type="predicted"/>
<protein>
    <submittedName>
        <fullName evidence="1">Uncharacterized protein</fullName>
    </submittedName>
</protein>
<gene>
    <name evidence="1" type="ORF">F5985_18790</name>
</gene>
<comment type="caution">
    <text evidence="1">The sequence shown here is derived from an EMBL/GenBank/DDBJ whole genome shotgun (WGS) entry which is preliminary data.</text>
</comment>
<dbReference type="EMBL" id="VYSB01000050">
    <property type="protein sequence ID" value="MYZ54106.1"/>
    <property type="molecule type" value="Genomic_DNA"/>
</dbReference>
<organism evidence="1 2">
    <name type="scientific">Malikia spinosa</name>
    <dbReference type="NCBI Taxonomy" id="86180"/>
    <lineage>
        <taxon>Bacteria</taxon>
        <taxon>Pseudomonadati</taxon>
        <taxon>Pseudomonadota</taxon>
        <taxon>Betaproteobacteria</taxon>
        <taxon>Burkholderiales</taxon>
        <taxon>Comamonadaceae</taxon>
        <taxon>Malikia</taxon>
    </lineage>
</organism>
<evidence type="ECO:0000313" key="2">
    <source>
        <dbReference type="Proteomes" id="UP000481947"/>
    </source>
</evidence>
<reference evidence="1 2" key="1">
    <citation type="submission" date="2019-09" db="EMBL/GenBank/DDBJ databases">
        <title>Identification of Malikia spinosa a prominent benzene-, toluene-, and ethylbenzene-degrading bacterium: enrichment, isolation and whole genome sequencing.</title>
        <authorList>
            <person name="Tancsics A."/>
            <person name="Revesz F."/>
            <person name="Kriszt B."/>
        </authorList>
    </citation>
    <scope>NUCLEOTIDE SEQUENCE [LARGE SCALE GENOMIC DNA]</scope>
    <source>
        <strain evidence="1 2">AB6</strain>
    </source>
</reference>
<evidence type="ECO:0000313" key="1">
    <source>
        <dbReference type="EMBL" id="MYZ54106.1"/>
    </source>
</evidence>
<sequence>MTELEFVQQARWLVEHRGYKSSWVYVSFRTRYGKWPEGLLKQGDPMPPSSEFCEFLTDLWGVEAVERLKQWLRSMYGFSLKTGNELP</sequence>
<dbReference type="AlphaFoldDB" id="A0A7C9JPE2"/>
<name>A0A7C9JPE2_9BURK</name>